<comment type="caution">
    <text evidence="1">The sequence shown here is derived from an EMBL/GenBank/DDBJ whole genome shotgun (WGS) entry which is preliminary data.</text>
</comment>
<dbReference type="AlphaFoldDB" id="A0A8H9QYL5"/>
<gene>
    <name evidence="1" type="ORF">I9080_002162</name>
</gene>
<dbReference type="EMBL" id="DACTCB010000011">
    <property type="protein sequence ID" value="HAT4308351.1"/>
    <property type="molecule type" value="Genomic_DNA"/>
</dbReference>
<protein>
    <submittedName>
        <fullName evidence="1">Uncharacterized protein</fullName>
    </submittedName>
</protein>
<sequence>MNKLSMYSSNLIKKIADIPTTQDTVKIPSVALIDDSGKFSIFEINNIHKKISNAIAVCFKFNENEDFKSFLNKCFNKESFSVCTTYNALRKDNEVAIILNLPVNIKILGKNNYAQIEFDKDLIELLTKGII</sequence>
<proteinExistence type="predicted"/>
<reference evidence="1" key="2">
    <citation type="submission" date="2020-07" db="EMBL/GenBank/DDBJ databases">
        <authorList>
            <consortium name="NCBI Pathogen Detection Project"/>
        </authorList>
    </citation>
    <scope>NUCLEOTIDE SEQUENCE</scope>
    <source>
        <strain evidence="1">C8</strain>
    </source>
</reference>
<evidence type="ECO:0000313" key="1">
    <source>
        <dbReference type="EMBL" id="HAT4308351.1"/>
    </source>
</evidence>
<name>A0A8H9QYL5_CLOPF</name>
<dbReference type="Proteomes" id="UP000859547">
    <property type="component" value="Unassembled WGS sequence"/>
</dbReference>
<accession>A0A8H9QYL5</accession>
<dbReference type="RefSeq" id="WP_415330371.1">
    <property type="nucleotide sequence ID" value="NZ_JBCANC010000018.1"/>
</dbReference>
<organism evidence="1">
    <name type="scientific">Clostridium perfringens</name>
    <dbReference type="NCBI Taxonomy" id="1502"/>
    <lineage>
        <taxon>Bacteria</taxon>
        <taxon>Bacillati</taxon>
        <taxon>Bacillota</taxon>
        <taxon>Clostridia</taxon>
        <taxon>Eubacteriales</taxon>
        <taxon>Clostridiaceae</taxon>
        <taxon>Clostridium</taxon>
    </lineage>
</organism>
<reference evidence="1" key="1">
    <citation type="journal article" date="2018" name="Genome Biol.">
        <title>SKESA: strategic k-mer extension for scrupulous assemblies.</title>
        <authorList>
            <person name="Souvorov A."/>
            <person name="Agarwala R."/>
            <person name="Lipman D.J."/>
        </authorList>
    </citation>
    <scope>NUCLEOTIDE SEQUENCE</scope>
    <source>
        <strain evidence="1">C8</strain>
    </source>
</reference>